<dbReference type="InterPro" id="IPR041492">
    <property type="entry name" value="HAD_2"/>
</dbReference>
<sequence length="273" mass="31240">MGDLMKNKFLVCIDSDGCAIDSMTIKHKEAFGPAFIKVWDIDDSKKNTILDQWNNINLYSLMRGINRFQGFLAILTLHPELVDNEQLNVFAEWIETTKALSDESLREKYKQTGLEIMGKALEWSDLVNSKIEVLPLAQPFDGVMDTIELIKSKADIAVVSSANFSAIKDEWQKCGLFKLVDYFYSQADGTKSECINKLIGMGYERDKMIMVGDALGDYKAAENNQIWFFPILAAKESLSWIDLKHKYLHLFLVQQFNKEIQEDLLLNMKKNLS</sequence>
<dbReference type="GO" id="GO:0008967">
    <property type="term" value="F:phosphoglycolate phosphatase activity"/>
    <property type="evidence" value="ECO:0007669"/>
    <property type="project" value="TreeGrafter"/>
</dbReference>
<dbReference type="Pfam" id="PF13419">
    <property type="entry name" value="HAD_2"/>
    <property type="match status" value="1"/>
</dbReference>
<dbReference type="GO" id="GO:0006281">
    <property type="term" value="P:DNA repair"/>
    <property type="evidence" value="ECO:0007669"/>
    <property type="project" value="TreeGrafter"/>
</dbReference>
<dbReference type="PANTHER" id="PTHR43434:SF1">
    <property type="entry name" value="PHOSPHOGLYCOLATE PHOSPHATASE"/>
    <property type="match status" value="1"/>
</dbReference>
<gene>
    <name evidence="1" type="ORF">EDC18_103236</name>
</gene>
<dbReference type="SUPFAM" id="SSF56784">
    <property type="entry name" value="HAD-like"/>
    <property type="match status" value="1"/>
</dbReference>
<evidence type="ECO:0000313" key="1">
    <source>
        <dbReference type="EMBL" id="TCT15530.1"/>
    </source>
</evidence>
<name>A0A4V2V0E0_9FIRM</name>
<proteinExistence type="predicted"/>
<protein>
    <submittedName>
        <fullName evidence="1">Phosphoglycolate phosphatase-like HAD superfamily hydrolase</fullName>
    </submittedName>
</protein>
<accession>A0A4V2V0E0</accession>
<keyword evidence="2" id="KW-1185">Reference proteome</keyword>
<dbReference type="InterPro" id="IPR023214">
    <property type="entry name" value="HAD_sf"/>
</dbReference>
<dbReference type="InterPro" id="IPR036412">
    <property type="entry name" value="HAD-like_sf"/>
</dbReference>
<keyword evidence="1" id="KW-0378">Hydrolase</keyword>
<dbReference type="Proteomes" id="UP000294902">
    <property type="component" value="Unassembled WGS sequence"/>
</dbReference>
<comment type="caution">
    <text evidence="1">The sequence shown here is derived from an EMBL/GenBank/DDBJ whole genome shotgun (WGS) entry which is preliminary data.</text>
</comment>
<dbReference type="AlphaFoldDB" id="A0A4V2V0E0"/>
<dbReference type="OrthoDB" id="9796026at2"/>
<evidence type="ECO:0000313" key="2">
    <source>
        <dbReference type="Proteomes" id="UP000294902"/>
    </source>
</evidence>
<dbReference type="InterPro" id="IPR050155">
    <property type="entry name" value="HAD-like_hydrolase_sf"/>
</dbReference>
<dbReference type="PANTHER" id="PTHR43434">
    <property type="entry name" value="PHOSPHOGLYCOLATE PHOSPHATASE"/>
    <property type="match status" value="1"/>
</dbReference>
<organism evidence="1 2">
    <name type="scientific">Natranaerovirga pectinivora</name>
    <dbReference type="NCBI Taxonomy" id="682400"/>
    <lineage>
        <taxon>Bacteria</taxon>
        <taxon>Bacillati</taxon>
        <taxon>Bacillota</taxon>
        <taxon>Clostridia</taxon>
        <taxon>Lachnospirales</taxon>
        <taxon>Natranaerovirgaceae</taxon>
        <taxon>Natranaerovirga</taxon>
    </lineage>
</organism>
<dbReference type="EMBL" id="SMAL01000003">
    <property type="protein sequence ID" value="TCT15530.1"/>
    <property type="molecule type" value="Genomic_DNA"/>
</dbReference>
<reference evidence="1 2" key="1">
    <citation type="submission" date="2019-03" db="EMBL/GenBank/DDBJ databases">
        <title>Genomic Encyclopedia of Type Strains, Phase IV (KMG-IV): sequencing the most valuable type-strain genomes for metagenomic binning, comparative biology and taxonomic classification.</title>
        <authorList>
            <person name="Goeker M."/>
        </authorList>
    </citation>
    <scope>NUCLEOTIDE SEQUENCE [LARGE SCALE GENOMIC DNA]</scope>
    <source>
        <strain evidence="1 2">DSM 24629</strain>
    </source>
</reference>
<dbReference type="Gene3D" id="3.40.50.1000">
    <property type="entry name" value="HAD superfamily/HAD-like"/>
    <property type="match status" value="1"/>
</dbReference>